<organism evidence="2 3">
    <name type="scientific">Corynebacterium variabile (strain DSM 44702 / CIP 107183 / JCM 12073 / NCIMB 30131)</name>
    <name type="common">Corynebacterium mooreparkense</name>
    <dbReference type="NCBI Taxonomy" id="858619"/>
    <lineage>
        <taxon>Bacteria</taxon>
        <taxon>Bacillati</taxon>
        <taxon>Actinomycetota</taxon>
        <taxon>Actinomycetes</taxon>
        <taxon>Mycobacteriales</taxon>
        <taxon>Corynebacteriaceae</taxon>
        <taxon>Corynebacterium</taxon>
    </lineage>
</organism>
<dbReference type="Proteomes" id="UP000006659">
    <property type="component" value="Chromosome"/>
</dbReference>
<feature type="transmembrane region" description="Helical" evidence="1">
    <location>
        <begin position="98"/>
        <end position="120"/>
    </location>
</feature>
<proteinExistence type="predicted"/>
<name>G0HB12_CORVD</name>
<dbReference type="EMBL" id="CP002917">
    <property type="protein sequence ID" value="AEK36137.1"/>
    <property type="molecule type" value="Genomic_DNA"/>
</dbReference>
<feature type="transmembrane region" description="Helical" evidence="1">
    <location>
        <begin position="157"/>
        <end position="181"/>
    </location>
</feature>
<accession>G0HB12</accession>
<evidence type="ECO:0000313" key="3">
    <source>
        <dbReference type="Proteomes" id="UP000006659"/>
    </source>
</evidence>
<dbReference type="SUPFAM" id="SSF103473">
    <property type="entry name" value="MFS general substrate transporter"/>
    <property type="match status" value="1"/>
</dbReference>
<protein>
    <submittedName>
        <fullName evidence="2">Putative membrane protein</fullName>
    </submittedName>
</protein>
<keyword evidence="1" id="KW-0812">Transmembrane</keyword>
<evidence type="ECO:0000313" key="2">
    <source>
        <dbReference type="EMBL" id="AEK36137.1"/>
    </source>
</evidence>
<keyword evidence="1" id="KW-1133">Transmembrane helix</keyword>
<keyword evidence="1" id="KW-0472">Membrane</keyword>
<sequence length="194" mass="20418">MDILDDLASIAVPCLIVGGIPMALVGAVIIRIHRRDARADCEPQTLSEMQHRRSDDDRTVTEFRTSAPLGDTAAFLLATLAGILTWIGWLGWGNHKNYHPGQVIGCVITGLAAVVLLGLLTRWWRTGPLAVALGGLLGFSTAWALDSGPSDSTGLWGVGYMMIIAGGGTVLLAVAAVVIGIRSLARPPQTTLSP</sequence>
<feature type="transmembrane region" description="Helical" evidence="1">
    <location>
        <begin position="127"/>
        <end position="145"/>
    </location>
</feature>
<dbReference type="RefSeq" id="WP_014009325.1">
    <property type="nucleotide sequence ID" value="NC_015859.1"/>
</dbReference>
<dbReference type="eggNOG" id="ENOG5032BAH">
    <property type="taxonomic scope" value="Bacteria"/>
</dbReference>
<gene>
    <name evidence="2" type="ordered locus">CVAR_0784</name>
</gene>
<dbReference type="InterPro" id="IPR036259">
    <property type="entry name" value="MFS_trans_sf"/>
</dbReference>
<dbReference type="AlphaFoldDB" id="G0HB12"/>
<evidence type="ECO:0000256" key="1">
    <source>
        <dbReference type="SAM" id="Phobius"/>
    </source>
</evidence>
<dbReference type="KEGG" id="cva:CVAR_0784"/>
<feature type="transmembrane region" description="Helical" evidence="1">
    <location>
        <begin position="73"/>
        <end position="92"/>
    </location>
</feature>
<feature type="transmembrane region" description="Helical" evidence="1">
    <location>
        <begin position="6"/>
        <end position="30"/>
    </location>
</feature>
<dbReference type="HOGENOM" id="CLU_1486694_0_0_11"/>
<dbReference type="STRING" id="858619.CVAR_0784"/>
<reference evidence="2 3" key="1">
    <citation type="journal article" date="2011" name="BMC Genomics">
        <title>Complete genome sequence of Corynebacterium variabile DSM 44702 isolated from the surface of smear-ripened cheeses and insights into cheese ripening and flavor generation.</title>
        <authorList>
            <person name="Schroeder J."/>
            <person name="Maus I."/>
            <person name="Trost E."/>
            <person name="Tauch A."/>
        </authorList>
    </citation>
    <scope>NUCLEOTIDE SEQUENCE [LARGE SCALE GENOMIC DNA]</scope>
    <source>
        <strain evidence="3">DSM 44702 / JCM 12073 / NCIMB 30131</strain>
    </source>
</reference>